<feature type="coiled-coil region" evidence="4">
    <location>
        <begin position="172"/>
        <end position="232"/>
    </location>
</feature>
<proteinExistence type="predicted"/>
<keyword evidence="3 4" id="KW-0175">Coiled coil</keyword>
<accession>A0AAV6S1V0</accession>
<dbReference type="Proteomes" id="UP000693946">
    <property type="component" value="Linkage Group LG15"/>
</dbReference>
<dbReference type="Pfam" id="PF12180">
    <property type="entry name" value="EABR"/>
    <property type="match status" value="1"/>
</dbReference>
<dbReference type="GO" id="GO:0000281">
    <property type="term" value="P:mitotic cytokinesis"/>
    <property type="evidence" value="ECO:0007669"/>
    <property type="project" value="InterPro"/>
</dbReference>
<dbReference type="PANTHER" id="PTHR31838">
    <property type="entry name" value="CENTROSOMAL PROTEIN OF 55 KDA"/>
    <property type="match status" value="1"/>
</dbReference>
<comment type="subcellular location">
    <subcellularLocation>
        <location evidence="1">Cytoplasm</location>
    </subcellularLocation>
</comment>
<organism evidence="6 7">
    <name type="scientific">Solea senegalensis</name>
    <name type="common">Senegalese sole</name>
    <dbReference type="NCBI Taxonomy" id="28829"/>
    <lineage>
        <taxon>Eukaryota</taxon>
        <taxon>Metazoa</taxon>
        <taxon>Chordata</taxon>
        <taxon>Craniata</taxon>
        <taxon>Vertebrata</taxon>
        <taxon>Euteleostomi</taxon>
        <taxon>Actinopterygii</taxon>
        <taxon>Neopterygii</taxon>
        <taxon>Teleostei</taxon>
        <taxon>Neoteleostei</taxon>
        <taxon>Acanthomorphata</taxon>
        <taxon>Carangaria</taxon>
        <taxon>Pleuronectiformes</taxon>
        <taxon>Pleuronectoidei</taxon>
        <taxon>Soleidae</taxon>
        <taxon>Solea</taxon>
    </lineage>
</organism>
<name>A0AAV6S1V0_SOLSE</name>
<evidence type="ECO:0000256" key="3">
    <source>
        <dbReference type="ARBA" id="ARBA00023054"/>
    </source>
</evidence>
<dbReference type="GO" id="GO:0045184">
    <property type="term" value="P:establishment of protein localization"/>
    <property type="evidence" value="ECO:0007669"/>
    <property type="project" value="TreeGrafter"/>
</dbReference>
<evidence type="ECO:0000313" key="6">
    <source>
        <dbReference type="EMBL" id="KAG7511908.1"/>
    </source>
</evidence>
<reference evidence="6 7" key="1">
    <citation type="journal article" date="2021" name="Sci. Rep.">
        <title>Chromosome anchoring in Senegalese sole (Solea senegalensis) reveals sex-associated markers and genome rearrangements in flatfish.</title>
        <authorList>
            <person name="Guerrero-Cozar I."/>
            <person name="Gomez-Garrido J."/>
            <person name="Berbel C."/>
            <person name="Martinez-Blanch J.F."/>
            <person name="Alioto T."/>
            <person name="Claros M.G."/>
            <person name="Gagnaire P.A."/>
            <person name="Manchado M."/>
        </authorList>
    </citation>
    <scope>NUCLEOTIDE SEQUENCE [LARGE SCALE GENOMIC DNA]</scope>
    <source>
        <strain evidence="6">Sse05_10M</strain>
    </source>
</reference>
<dbReference type="InterPro" id="IPR038926">
    <property type="entry name" value="CEP55"/>
</dbReference>
<dbReference type="InterPro" id="IPR022008">
    <property type="entry name" value="EABR"/>
</dbReference>
<feature type="domain" description="TSG101 and ALIX binding" evidence="5">
    <location>
        <begin position="142"/>
        <end position="174"/>
    </location>
</feature>
<dbReference type="GO" id="GO:0030496">
    <property type="term" value="C:midbody"/>
    <property type="evidence" value="ECO:0007669"/>
    <property type="project" value="TreeGrafter"/>
</dbReference>
<dbReference type="GO" id="GO:0051896">
    <property type="term" value="P:regulation of phosphatidylinositol 3-kinase/protein kinase B signal transduction"/>
    <property type="evidence" value="ECO:0007669"/>
    <property type="project" value="InterPro"/>
</dbReference>
<gene>
    <name evidence="6" type="ORF">JOB18_014115</name>
</gene>
<dbReference type="PANTHER" id="PTHR31838:SF1">
    <property type="entry name" value="CENTROSOMAL PROTEIN OF 55 KDA"/>
    <property type="match status" value="1"/>
</dbReference>
<evidence type="ECO:0000313" key="7">
    <source>
        <dbReference type="Proteomes" id="UP000693946"/>
    </source>
</evidence>
<dbReference type="AlphaFoldDB" id="A0AAV6S1V0"/>
<evidence type="ECO:0000256" key="2">
    <source>
        <dbReference type="ARBA" id="ARBA00022490"/>
    </source>
</evidence>
<keyword evidence="2" id="KW-0963">Cytoplasm</keyword>
<keyword evidence="7" id="KW-1185">Reference proteome</keyword>
<evidence type="ECO:0000256" key="1">
    <source>
        <dbReference type="ARBA" id="ARBA00004496"/>
    </source>
</evidence>
<protein>
    <recommendedName>
        <fullName evidence="5">TSG101 and ALIX binding domain-containing protein</fullName>
    </recommendedName>
</protein>
<dbReference type="GO" id="GO:0005737">
    <property type="term" value="C:cytoplasm"/>
    <property type="evidence" value="ECO:0007669"/>
    <property type="project" value="UniProtKB-SubCell"/>
</dbReference>
<evidence type="ECO:0000256" key="4">
    <source>
        <dbReference type="SAM" id="Coils"/>
    </source>
</evidence>
<sequence length="360" mass="42429">MASSKYKDLVWKRKRLDMVISCLRKENACLKKALVELSRQHSKHLKLVQRFISLQTVRMENSQQLMDEHNKTASPPVLSKKGSNLMEGVNKDRVSAYARETEEIKNKLVSLSARCQYLENKVKGKKESDEQGSNYTQTELENHLRDALEKNKHLLEYDQQREACVRAVMARMLWLERQLNEANQARSNQDNEDHSDEKKKMCQMQEFYERLLQKAKEELDVLREQLNLSKQKLTTAQKWCKEREMEVEELKQQLHGHCSEYEVKHLTEKTEDLEYRLHKEKRRTATFELQIKLLQKYLLNSHRGDQERIADLEAKLSSLKPTSTSRSVLNESFLNCPGCLAQYPASHYQDLIKHMEFCLD</sequence>
<evidence type="ECO:0000259" key="5">
    <source>
        <dbReference type="Pfam" id="PF12180"/>
    </source>
</evidence>
<dbReference type="EMBL" id="JAGKHQ010000007">
    <property type="protein sequence ID" value="KAG7511908.1"/>
    <property type="molecule type" value="Genomic_DNA"/>
</dbReference>
<comment type="caution">
    <text evidence="6">The sequence shown here is derived from an EMBL/GenBank/DDBJ whole genome shotgun (WGS) entry which is preliminary data.</text>
</comment>